<dbReference type="Proteomes" id="UP000593574">
    <property type="component" value="Unassembled WGS sequence"/>
</dbReference>
<keyword evidence="3" id="KW-1185">Reference proteome</keyword>
<evidence type="ECO:0000313" key="2">
    <source>
        <dbReference type="EMBL" id="MBA0722161.1"/>
    </source>
</evidence>
<protein>
    <submittedName>
        <fullName evidence="2">Uncharacterized protein</fullName>
    </submittedName>
</protein>
<sequence>MKVGTKVFSSIQLVEDVSYGRNINSIERNATKAPSEKLVEHVTNMKLVKSIVEPLPLRKPRCENPGDSNGNKSKLWQVRAETSCQQDVPTSATVQVKRRRKLRQRF</sequence>
<feature type="compositionally biased region" description="Basic residues" evidence="1">
    <location>
        <begin position="96"/>
        <end position="106"/>
    </location>
</feature>
<dbReference type="AlphaFoldDB" id="A0A7J9ADL1"/>
<dbReference type="EMBL" id="JABEZV010000009">
    <property type="protein sequence ID" value="MBA0722161.1"/>
    <property type="molecule type" value="Genomic_DNA"/>
</dbReference>
<gene>
    <name evidence="2" type="ORF">Golax_009637</name>
</gene>
<evidence type="ECO:0000313" key="3">
    <source>
        <dbReference type="Proteomes" id="UP000593574"/>
    </source>
</evidence>
<organism evidence="2 3">
    <name type="scientific">Gossypium laxum</name>
    <dbReference type="NCBI Taxonomy" id="34288"/>
    <lineage>
        <taxon>Eukaryota</taxon>
        <taxon>Viridiplantae</taxon>
        <taxon>Streptophyta</taxon>
        <taxon>Embryophyta</taxon>
        <taxon>Tracheophyta</taxon>
        <taxon>Spermatophyta</taxon>
        <taxon>Magnoliopsida</taxon>
        <taxon>eudicotyledons</taxon>
        <taxon>Gunneridae</taxon>
        <taxon>Pentapetalae</taxon>
        <taxon>rosids</taxon>
        <taxon>malvids</taxon>
        <taxon>Malvales</taxon>
        <taxon>Malvaceae</taxon>
        <taxon>Malvoideae</taxon>
        <taxon>Gossypium</taxon>
    </lineage>
</organism>
<reference evidence="2 3" key="1">
    <citation type="journal article" date="2019" name="Genome Biol. Evol.">
        <title>Insights into the evolution of the New World diploid cottons (Gossypium, subgenus Houzingenia) based on genome sequencing.</title>
        <authorList>
            <person name="Grover C.E."/>
            <person name="Arick M.A. 2nd"/>
            <person name="Thrash A."/>
            <person name="Conover J.L."/>
            <person name="Sanders W.S."/>
            <person name="Peterson D.G."/>
            <person name="Frelichowski J.E."/>
            <person name="Scheffler J.A."/>
            <person name="Scheffler B.E."/>
            <person name="Wendel J.F."/>
        </authorList>
    </citation>
    <scope>NUCLEOTIDE SEQUENCE [LARGE SCALE GENOMIC DNA]</scope>
    <source>
        <strain evidence="2">4</strain>
        <tissue evidence="2">Leaf</tissue>
    </source>
</reference>
<accession>A0A7J9ADL1</accession>
<evidence type="ECO:0000256" key="1">
    <source>
        <dbReference type="SAM" id="MobiDB-lite"/>
    </source>
</evidence>
<proteinExistence type="predicted"/>
<feature type="region of interest" description="Disordered" evidence="1">
    <location>
        <begin position="87"/>
        <end position="106"/>
    </location>
</feature>
<name>A0A7J9ADL1_9ROSI</name>
<comment type="caution">
    <text evidence="2">The sequence shown here is derived from an EMBL/GenBank/DDBJ whole genome shotgun (WGS) entry which is preliminary data.</text>
</comment>